<dbReference type="Pfam" id="PF03795">
    <property type="entry name" value="YCII"/>
    <property type="match status" value="1"/>
</dbReference>
<protein>
    <submittedName>
        <fullName evidence="3">Transcription initiation protein</fullName>
    </submittedName>
</protein>
<reference evidence="3 4" key="1">
    <citation type="submission" date="2018-05" db="EMBL/GenBank/DDBJ databases">
        <title>Genome sequencing of Flavobacterium sp. HYN0049.</title>
        <authorList>
            <person name="Yi H."/>
            <person name="Baek C."/>
        </authorList>
    </citation>
    <scope>NUCLEOTIDE SEQUENCE [LARGE SCALE GENOMIC DNA]</scope>
    <source>
        <strain evidence="3 4">HYN0049</strain>
    </source>
</reference>
<evidence type="ECO:0000259" key="2">
    <source>
        <dbReference type="Pfam" id="PF03795"/>
    </source>
</evidence>
<dbReference type="PANTHER" id="PTHR35174:SF1">
    <property type="entry name" value="BLL0086 PROTEIN"/>
    <property type="match status" value="1"/>
</dbReference>
<evidence type="ECO:0000313" key="4">
    <source>
        <dbReference type="Proteomes" id="UP000244937"/>
    </source>
</evidence>
<dbReference type="EMBL" id="CP029187">
    <property type="protein sequence ID" value="AWI24635.1"/>
    <property type="molecule type" value="Genomic_DNA"/>
</dbReference>
<dbReference type="AlphaFoldDB" id="A0A2S1SE19"/>
<dbReference type="RefSeq" id="WP_108902434.1">
    <property type="nucleotide sequence ID" value="NZ_CP029187.1"/>
</dbReference>
<keyword evidence="4" id="KW-1185">Reference proteome</keyword>
<name>A0A2S1SE19_9FLAO</name>
<dbReference type="SUPFAM" id="SSF54909">
    <property type="entry name" value="Dimeric alpha+beta barrel"/>
    <property type="match status" value="1"/>
</dbReference>
<dbReference type="Gene3D" id="3.30.70.1060">
    <property type="entry name" value="Dimeric alpha+beta barrel"/>
    <property type="match status" value="1"/>
</dbReference>
<gene>
    <name evidence="3" type="ORF">HYN49_01305</name>
</gene>
<proteinExistence type="inferred from homology"/>
<organism evidence="3 4">
    <name type="scientific">Flavobacterium pallidum</name>
    <dbReference type="NCBI Taxonomy" id="2172098"/>
    <lineage>
        <taxon>Bacteria</taxon>
        <taxon>Pseudomonadati</taxon>
        <taxon>Bacteroidota</taxon>
        <taxon>Flavobacteriia</taxon>
        <taxon>Flavobacteriales</taxon>
        <taxon>Flavobacteriaceae</taxon>
        <taxon>Flavobacterium</taxon>
    </lineage>
</organism>
<sequence>MKNFLFIFRADHNKAPQLSPEEMQANTKRWMDWIGSIAAQNKLVDRGNRLEDSGKIVKSSTLVTDGPYSEIKETIGGYTMIQADDYDEATELAKGCPIFDVGGHVEVREVRTL</sequence>
<evidence type="ECO:0000313" key="3">
    <source>
        <dbReference type="EMBL" id="AWI24635.1"/>
    </source>
</evidence>
<dbReference type="OrthoDB" id="7782105at2"/>
<feature type="domain" description="YCII-related" evidence="2">
    <location>
        <begin position="39"/>
        <end position="111"/>
    </location>
</feature>
<evidence type="ECO:0000256" key="1">
    <source>
        <dbReference type="ARBA" id="ARBA00007689"/>
    </source>
</evidence>
<dbReference type="PANTHER" id="PTHR35174">
    <property type="entry name" value="BLL7171 PROTEIN-RELATED"/>
    <property type="match status" value="1"/>
</dbReference>
<comment type="similarity">
    <text evidence="1">Belongs to the YciI family.</text>
</comment>
<dbReference type="InterPro" id="IPR005545">
    <property type="entry name" value="YCII"/>
</dbReference>
<dbReference type="Proteomes" id="UP000244937">
    <property type="component" value="Chromosome"/>
</dbReference>
<dbReference type="KEGG" id="fpal:HYN49_01305"/>
<dbReference type="InterPro" id="IPR011008">
    <property type="entry name" value="Dimeric_a/b-barrel"/>
</dbReference>
<accession>A0A2S1SE19</accession>